<evidence type="ECO:0000313" key="2">
    <source>
        <dbReference type="Proteomes" id="UP001634394"/>
    </source>
</evidence>
<protein>
    <submittedName>
        <fullName evidence="1">Uncharacterized protein</fullName>
    </submittedName>
</protein>
<reference evidence="1 2" key="1">
    <citation type="submission" date="2024-11" db="EMBL/GenBank/DDBJ databases">
        <title>Chromosome-level genome assembly of the freshwater bivalve Anodonta woodiana.</title>
        <authorList>
            <person name="Chen X."/>
        </authorList>
    </citation>
    <scope>NUCLEOTIDE SEQUENCE [LARGE SCALE GENOMIC DNA]</scope>
    <source>
        <strain evidence="1">MN2024</strain>
        <tissue evidence="1">Gills</tissue>
    </source>
</reference>
<feature type="non-terminal residue" evidence="1">
    <location>
        <position position="52"/>
    </location>
</feature>
<comment type="caution">
    <text evidence="1">The sequence shown here is derived from an EMBL/GenBank/DDBJ whole genome shotgun (WGS) entry which is preliminary data.</text>
</comment>
<gene>
    <name evidence="1" type="ORF">ACJMK2_041799</name>
</gene>
<proteinExistence type="predicted"/>
<sequence length="52" mass="6033">MYVIAKTQGRNTMLLIDIRAIITLLFEKLSWRIRIQNRSQLSKAKQDIVSAS</sequence>
<evidence type="ECO:0000313" key="1">
    <source>
        <dbReference type="EMBL" id="KAL3869073.1"/>
    </source>
</evidence>
<dbReference type="AlphaFoldDB" id="A0ABD3W770"/>
<accession>A0ABD3W770</accession>
<dbReference type="EMBL" id="JBJQND010000008">
    <property type="protein sequence ID" value="KAL3869073.1"/>
    <property type="molecule type" value="Genomic_DNA"/>
</dbReference>
<name>A0ABD3W770_SINWO</name>
<organism evidence="1 2">
    <name type="scientific">Sinanodonta woodiana</name>
    <name type="common">Chinese pond mussel</name>
    <name type="synonym">Anodonta woodiana</name>
    <dbReference type="NCBI Taxonomy" id="1069815"/>
    <lineage>
        <taxon>Eukaryota</taxon>
        <taxon>Metazoa</taxon>
        <taxon>Spiralia</taxon>
        <taxon>Lophotrochozoa</taxon>
        <taxon>Mollusca</taxon>
        <taxon>Bivalvia</taxon>
        <taxon>Autobranchia</taxon>
        <taxon>Heteroconchia</taxon>
        <taxon>Palaeoheterodonta</taxon>
        <taxon>Unionida</taxon>
        <taxon>Unionoidea</taxon>
        <taxon>Unionidae</taxon>
        <taxon>Unioninae</taxon>
        <taxon>Sinanodonta</taxon>
    </lineage>
</organism>
<keyword evidence="2" id="KW-1185">Reference proteome</keyword>
<dbReference type="Proteomes" id="UP001634394">
    <property type="component" value="Unassembled WGS sequence"/>
</dbReference>